<accession>A0A316D9Q9</accession>
<sequence length="147" mass="16017">MKKSIKNLTTLAIFCMVAACSLGVTADAHAVGVAYYGTTQWTNYGPQYIYSTSSWTTNSTNNSVTINGWQNTGVSSMPANEVYAVVESSVFGWSSNWVEWPCTGNYTSGGTWYGHQFIGIPNNKTVKIRVENKSIQTVDLAGNAYQS</sequence>
<keyword evidence="1" id="KW-0732">Signal</keyword>
<dbReference type="OrthoDB" id="9892410at2"/>
<evidence type="ECO:0000313" key="2">
    <source>
        <dbReference type="EMBL" id="PWK13480.1"/>
    </source>
</evidence>
<protein>
    <submittedName>
        <fullName evidence="2">Uncharacterized protein</fullName>
    </submittedName>
</protein>
<name>A0A316D9Q9_9BACL</name>
<organism evidence="2 3">
    <name type="scientific">Tumebacillus permanentifrigoris</name>
    <dbReference type="NCBI Taxonomy" id="378543"/>
    <lineage>
        <taxon>Bacteria</taxon>
        <taxon>Bacillati</taxon>
        <taxon>Bacillota</taxon>
        <taxon>Bacilli</taxon>
        <taxon>Bacillales</taxon>
        <taxon>Alicyclobacillaceae</taxon>
        <taxon>Tumebacillus</taxon>
    </lineage>
</organism>
<feature type="chain" id="PRO_5016410620" evidence="1">
    <location>
        <begin position="31"/>
        <end position="147"/>
    </location>
</feature>
<dbReference type="Proteomes" id="UP000245634">
    <property type="component" value="Unassembled WGS sequence"/>
</dbReference>
<feature type="signal peptide" evidence="1">
    <location>
        <begin position="1"/>
        <end position="30"/>
    </location>
</feature>
<gene>
    <name evidence="2" type="ORF">C7459_107148</name>
</gene>
<proteinExistence type="predicted"/>
<dbReference type="PROSITE" id="PS51257">
    <property type="entry name" value="PROKAR_LIPOPROTEIN"/>
    <property type="match status" value="1"/>
</dbReference>
<evidence type="ECO:0000256" key="1">
    <source>
        <dbReference type="SAM" id="SignalP"/>
    </source>
</evidence>
<evidence type="ECO:0000313" key="3">
    <source>
        <dbReference type="Proteomes" id="UP000245634"/>
    </source>
</evidence>
<dbReference type="AlphaFoldDB" id="A0A316D9Q9"/>
<dbReference type="EMBL" id="QGGL01000007">
    <property type="protein sequence ID" value="PWK13480.1"/>
    <property type="molecule type" value="Genomic_DNA"/>
</dbReference>
<comment type="caution">
    <text evidence="2">The sequence shown here is derived from an EMBL/GenBank/DDBJ whole genome shotgun (WGS) entry which is preliminary data.</text>
</comment>
<keyword evidence="3" id="KW-1185">Reference proteome</keyword>
<dbReference type="RefSeq" id="WP_109688772.1">
    <property type="nucleotide sequence ID" value="NZ_QGGL01000007.1"/>
</dbReference>
<reference evidence="2 3" key="1">
    <citation type="submission" date="2018-05" db="EMBL/GenBank/DDBJ databases">
        <title>Genomic Encyclopedia of Type Strains, Phase IV (KMG-IV): sequencing the most valuable type-strain genomes for metagenomic binning, comparative biology and taxonomic classification.</title>
        <authorList>
            <person name="Goeker M."/>
        </authorList>
    </citation>
    <scope>NUCLEOTIDE SEQUENCE [LARGE SCALE GENOMIC DNA]</scope>
    <source>
        <strain evidence="2 3">DSM 18773</strain>
    </source>
</reference>